<dbReference type="Proteomes" id="UP001055072">
    <property type="component" value="Unassembled WGS sequence"/>
</dbReference>
<evidence type="ECO:0000313" key="2">
    <source>
        <dbReference type="Proteomes" id="UP001055072"/>
    </source>
</evidence>
<organism evidence="1 2">
    <name type="scientific">Irpex rosettiformis</name>
    <dbReference type="NCBI Taxonomy" id="378272"/>
    <lineage>
        <taxon>Eukaryota</taxon>
        <taxon>Fungi</taxon>
        <taxon>Dikarya</taxon>
        <taxon>Basidiomycota</taxon>
        <taxon>Agaricomycotina</taxon>
        <taxon>Agaricomycetes</taxon>
        <taxon>Polyporales</taxon>
        <taxon>Irpicaceae</taxon>
        <taxon>Irpex</taxon>
    </lineage>
</organism>
<protein>
    <submittedName>
        <fullName evidence="1">Malate synthase</fullName>
    </submittedName>
</protein>
<dbReference type="EMBL" id="MU274935">
    <property type="protein sequence ID" value="KAI0085076.1"/>
    <property type="molecule type" value="Genomic_DNA"/>
</dbReference>
<evidence type="ECO:0000313" key="1">
    <source>
        <dbReference type="EMBL" id="KAI0085076.1"/>
    </source>
</evidence>
<name>A0ACB8TT21_9APHY</name>
<proteinExistence type="predicted"/>
<reference evidence="1" key="1">
    <citation type="journal article" date="2021" name="Environ. Microbiol.">
        <title>Gene family expansions and transcriptome signatures uncover fungal adaptations to wood decay.</title>
        <authorList>
            <person name="Hage H."/>
            <person name="Miyauchi S."/>
            <person name="Viragh M."/>
            <person name="Drula E."/>
            <person name="Min B."/>
            <person name="Chaduli D."/>
            <person name="Navarro D."/>
            <person name="Favel A."/>
            <person name="Norest M."/>
            <person name="Lesage-Meessen L."/>
            <person name="Balint B."/>
            <person name="Merenyi Z."/>
            <person name="de Eugenio L."/>
            <person name="Morin E."/>
            <person name="Martinez A.T."/>
            <person name="Baldrian P."/>
            <person name="Stursova M."/>
            <person name="Martinez M.J."/>
            <person name="Novotny C."/>
            <person name="Magnuson J.K."/>
            <person name="Spatafora J.W."/>
            <person name="Maurice S."/>
            <person name="Pangilinan J."/>
            <person name="Andreopoulos W."/>
            <person name="LaButti K."/>
            <person name="Hundley H."/>
            <person name="Na H."/>
            <person name="Kuo A."/>
            <person name="Barry K."/>
            <person name="Lipzen A."/>
            <person name="Henrissat B."/>
            <person name="Riley R."/>
            <person name="Ahrendt S."/>
            <person name="Nagy L.G."/>
            <person name="Grigoriev I.V."/>
            <person name="Martin F."/>
            <person name="Rosso M.N."/>
        </authorList>
    </citation>
    <scope>NUCLEOTIDE SEQUENCE</scope>
    <source>
        <strain evidence="1">CBS 384.51</strain>
    </source>
</reference>
<comment type="caution">
    <text evidence="1">The sequence shown here is derived from an EMBL/GenBank/DDBJ whole genome shotgun (WGS) entry which is preliminary data.</text>
</comment>
<sequence length="540" mass="60513">MAPAGIQILSKEAAKAQTEILTDDALSFLASLHRTFEKTRQNLLVARTVAQQRLDSGTPLDFHPETADIRADPSWLCAPPAPGLEDRRVEITGPTDRKMVINALNSGAKTFMADFEDSNSPTFANLLNGQVNLRDAIRRQIDFETNGKSYKLSQNPAVLIVRPRGWHLEEPRVLVDNEPISGALFDFGLYFFHNAKELIARGFGPYFYLPKMEHYKEARLWNDIFNFSQSYIGLPHGTIRATVLIETLPAAFQMEEILFELREHSSGLNCGRWDYIFSFIKRRRADRTAVLPDRSQVTMEVPFMDAYVRLLIQTCHRRKVAAMGGMSAQIPIKNDPKANDIAMAKVRADKLREVTNGHDGTWIAHPLINKIAMEVFNEHMLGPNQYHIRREDVKVAASDLLNTSVPGKITAEGIRSSVATALAYSGAWVGGNGCIPLHHLMEDAATAEITRVQLWQYVKYSSRVADTGDTVTAEYIDSIVDELVPTLVSGSVTAKNLEIVAAYLKKQVRQEWPSEFLTSDLMRYLAVADGVPEKWQKSVL</sequence>
<keyword evidence="2" id="KW-1185">Reference proteome</keyword>
<accession>A0ACB8TT21</accession>
<gene>
    <name evidence="1" type="ORF">BDY19DRAFT_897339</name>
</gene>